<reference evidence="1" key="1">
    <citation type="submission" date="2015-07" db="EMBL/GenBank/DDBJ databases">
        <title>MeaNS - Measles Nucleotide Surveillance Program.</title>
        <authorList>
            <person name="Tran T."/>
            <person name="Druce J."/>
        </authorList>
    </citation>
    <scope>NUCLEOTIDE SEQUENCE</scope>
    <source>
        <strain evidence="1">UCB-OBI-ISO-001</strain>
        <tissue evidence="1">Gonad</tissue>
    </source>
</reference>
<dbReference type="AlphaFoldDB" id="A0A0L8FVV0"/>
<organism evidence="1">
    <name type="scientific">Octopus bimaculoides</name>
    <name type="common">California two-spotted octopus</name>
    <dbReference type="NCBI Taxonomy" id="37653"/>
    <lineage>
        <taxon>Eukaryota</taxon>
        <taxon>Metazoa</taxon>
        <taxon>Spiralia</taxon>
        <taxon>Lophotrochozoa</taxon>
        <taxon>Mollusca</taxon>
        <taxon>Cephalopoda</taxon>
        <taxon>Coleoidea</taxon>
        <taxon>Octopodiformes</taxon>
        <taxon>Octopoda</taxon>
        <taxon>Incirrata</taxon>
        <taxon>Octopodidae</taxon>
        <taxon>Octopus</taxon>
    </lineage>
</organism>
<name>A0A0L8FVV0_OCTBM</name>
<accession>A0A0L8FVV0</accession>
<proteinExistence type="predicted"/>
<gene>
    <name evidence="1" type="ORF">OCBIM_22006419mg</name>
</gene>
<protein>
    <recommendedName>
        <fullName evidence="2">Reverse transcriptase zinc-binding domain-containing protein</fullName>
    </recommendedName>
</protein>
<evidence type="ECO:0000313" key="1">
    <source>
        <dbReference type="EMBL" id="KOF68836.1"/>
    </source>
</evidence>
<feature type="non-terminal residue" evidence="1">
    <location>
        <position position="1"/>
    </location>
</feature>
<evidence type="ECO:0008006" key="2">
    <source>
        <dbReference type="Google" id="ProtNLM"/>
    </source>
</evidence>
<sequence>NIRSIFLYGSEYWKTTKSIEKQLEGFQNQCLRNILQVYWPNMISNNQVHIKANVKPIREIIEGRGWKWLDRVCRYKPNSIVRIAWQWVTQGKRRQGRPKET</sequence>
<dbReference type="EMBL" id="KQ425910">
    <property type="protein sequence ID" value="KOF68836.1"/>
    <property type="molecule type" value="Genomic_DNA"/>
</dbReference>